<accession>A0A5P8PRA9</accession>
<sequence length="113" mass="12772">MSNLQLALEQFALAEEKAKQAIEFGNHLTALESNKDFQALLGKLDEESLNMTKALAYPQSREAASGILGGISRFHCLLEEWKRENNEAVRFLEQAPQQRQDIIDEHTEVDTAE</sequence>
<reference evidence="1 2" key="1">
    <citation type="submission" date="2019-10" db="EMBL/GenBank/DDBJ databases">
        <authorList>
            <person name="Lin L.C."/>
        </authorList>
    </citation>
    <scope>NUCLEOTIDE SEQUENCE [LARGE SCALE GENOMIC DNA]</scope>
</reference>
<organism evidence="1 2">
    <name type="scientific">Vibrio phage phi50-12</name>
    <dbReference type="NCBI Taxonomy" id="2654972"/>
    <lineage>
        <taxon>Viruses</taxon>
        <taxon>Duplodnaviria</taxon>
        <taxon>Heunggongvirae</taxon>
        <taxon>Uroviricota</taxon>
        <taxon>Caudoviricetes</taxon>
        <taxon>Schitoviridae</taxon>
        <taxon>Penintadodekavirus</taxon>
        <taxon>Penintadodekavirus 5012</taxon>
    </lineage>
</organism>
<evidence type="ECO:0000313" key="2">
    <source>
        <dbReference type="Proteomes" id="UP000325783"/>
    </source>
</evidence>
<name>A0A5P8PRA9_9CAUD</name>
<keyword evidence="2" id="KW-1185">Reference proteome</keyword>
<evidence type="ECO:0000313" key="1">
    <source>
        <dbReference type="EMBL" id="QFR59795.1"/>
    </source>
</evidence>
<protein>
    <submittedName>
        <fullName evidence="1">Uncharacterized protein</fullName>
    </submittedName>
</protein>
<dbReference type="Proteomes" id="UP000325783">
    <property type="component" value="Segment"/>
</dbReference>
<gene>
    <name evidence="1" type="ORF">VOWphi5012_011</name>
</gene>
<proteinExistence type="predicted"/>
<dbReference type="EMBL" id="MN584918">
    <property type="protein sequence ID" value="QFR59795.1"/>
    <property type="molecule type" value="Genomic_DNA"/>
</dbReference>